<dbReference type="InterPro" id="IPR012902">
    <property type="entry name" value="N_methyl_site"/>
</dbReference>
<gene>
    <name evidence="2" type="ORF">QEH59_14045</name>
</gene>
<organism evidence="2 3">
    <name type="scientific">Thalassobacterium sedimentorum</name>
    <dbReference type="NCBI Taxonomy" id="3041258"/>
    <lineage>
        <taxon>Bacteria</taxon>
        <taxon>Pseudomonadati</taxon>
        <taxon>Verrucomicrobiota</taxon>
        <taxon>Opitutia</taxon>
        <taxon>Puniceicoccales</taxon>
        <taxon>Coraliomargaritaceae</taxon>
        <taxon>Thalassobacterium</taxon>
    </lineage>
</organism>
<reference evidence="2 3" key="1">
    <citation type="submission" date="2023-04" db="EMBL/GenBank/DDBJ databases">
        <title>A novel bacteria isolated from coastal sediment.</title>
        <authorList>
            <person name="Liu X.-J."/>
            <person name="Du Z.-J."/>
        </authorList>
    </citation>
    <scope>NUCLEOTIDE SEQUENCE [LARGE SCALE GENOMIC DNA]</scope>
    <source>
        <strain evidence="2 3">SDUM461004</strain>
    </source>
</reference>
<comment type="caution">
    <text evidence="2">The sequence shown here is derived from an EMBL/GenBank/DDBJ whole genome shotgun (WGS) entry which is preliminary data.</text>
</comment>
<evidence type="ECO:0000256" key="1">
    <source>
        <dbReference type="SAM" id="Phobius"/>
    </source>
</evidence>
<feature type="transmembrane region" description="Helical" evidence="1">
    <location>
        <begin position="12"/>
        <end position="33"/>
    </location>
</feature>
<keyword evidence="3" id="KW-1185">Reference proteome</keyword>
<sequence length="177" mass="19803">MRCTRGFTLVELLVSLSLSIILSAAVLTFYVFFAKATLLASNYSEFDREAGTFLQYFSRDIREAEDIVWLSENEFRLLKKGIYITYTYNSQLRKVTRNSPDQGSDEVASNINDLQFAAYTISGSRIQIAQSLTQANENTKMMQVIGTSSTRIATGIQSSAPIVSARYVLRNKATPIP</sequence>
<proteinExistence type="predicted"/>
<dbReference type="PROSITE" id="PS00409">
    <property type="entry name" value="PROKAR_NTER_METHYL"/>
    <property type="match status" value="1"/>
</dbReference>
<protein>
    <submittedName>
        <fullName evidence="2">Prepilin-type N-terminal cleavage/methylation domain-containing protein</fullName>
    </submittedName>
</protein>
<dbReference type="RefSeq" id="WP_308986000.1">
    <property type="nucleotide sequence ID" value="NZ_JARXIC010000026.1"/>
</dbReference>
<keyword evidence="1" id="KW-0812">Transmembrane</keyword>
<accession>A0ABU1ANW0</accession>
<keyword evidence="1" id="KW-0472">Membrane</keyword>
<dbReference type="Proteomes" id="UP001243717">
    <property type="component" value="Unassembled WGS sequence"/>
</dbReference>
<evidence type="ECO:0000313" key="2">
    <source>
        <dbReference type="EMBL" id="MDQ8195550.1"/>
    </source>
</evidence>
<evidence type="ECO:0000313" key="3">
    <source>
        <dbReference type="Proteomes" id="UP001243717"/>
    </source>
</evidence>
<keyword evidence="1" id="KW-1133">Transmembrane helix</keyword>
<name>A0ABU1ANW0_9BACT</name>
<dbReference type="EMBL" id="JARXIC010000026">
    <property type="protein sequence ID" value="MDQ8195550.1"/>
    <property type="molecule type" value="Genomic_DNA"/>
</dbReference>
<dbReference type="Pfam" id="PF07963">
    <property type="entry name" value="N_methyl"/>
    <property type="match status" value="1"/>
</dbReference>
<dbReference type="NCBIfam" id="TIGR02532">
    <property type="entry name" value="IV_pilin_GFxxxE"/>
    <property type="match status" value="1"/>
</dbReference>